<dbReference type="Gene3D" id="1.20.1740.10">
    <property type="entry name" value="Amino acid/polyamine transporter I"/>
    <property type="match status" value="1"/>
</dbReference>
<dbReference type="Pfam" id="PF00324">
    <property type="entry name" value="AA_permease"/>
    <property type="match status" value="1"/>
</dbReference>
<dbReference type="Proteomes" id="UP000248423">
    <property type="component" value="Unassembled WGS sequence"/>
</dbReference>
<proteinExistence type="predicted"/>
<keyword evidence="10" id="KW-1185">Reference proteome</keyword>
<feature type="transmembrane region" description="Helical" evidence="7">
    <location>
        <begin position="69"/>
        <end position="90"/>
    </location>
</feature>
<evidence type="ECO:0000256" key="7">
    <source>
        <dbReference type="SAM" id="Phobius"/>
    </source>
</evidence>
<feature type="transmembrane region" description="Helical" evidence="7">
    <location>
        <begin position="331"/>
        <end position="350"/>
    </location>
</feature>
<evidence type="ECO:0000256" key="6">
    <source>
        <dbReference type="SAM" id="MobiDB-lite"/>
    </source>
</evidence>
<keyword evidence="2" id="KW-0813">Transport</keyword>
<evidence type="ECO:0000256" key="4">
    <source>
        <dbReference type="ARBA" id="ARBA00022989"/>
    </source>
</evidence>
<dbReference type="GO" id="GO:0015171">
    <property type="term" value="F:amino acid transmembrane transporter activity"/>
    <property type="evidence" value="ECO:0007669"/>
    <property type="project" value="TreeGrafter"/>
</dbReference>
<feature type="transmembrane region" description="Helical" evidence="7">
    <location>
        <begin position="376"/>
        <end position="407"/>
    </location>
</feature>
<dbReference type="GO" id="GO:0016020">
    <property type="term" value="C:membrane"/>
    <property type="evidence" value="ECO:0007669"/>
    <property type="project" value="UniProtKB-SubCell"/>
</dbReference>
<evidence type="ECO:0000313" key="10">
    <source>
        <dbReference type="Proteomes" id="UP000248423"/>
    </source>
</evidence>
<dbReference type="FunFam" id="1.20.1740.10:FF:000001">
    <property type="entry name" value="Amino acid permease"/>
    <property type="match status" value="1"/>
</dbReference>
<feature type="compositionally biased region" description="Low complexity" evidence="6">
    <location>
        <begin position="1"/>
        <end position="18"/>
    </location>
</feature>
<evidence type="ECO:0000256" key="5">
    <source>
        <dbReference type="ARBA" id="ARBA00023136"/>
    </source>
</evidence>
<feature type="region of interest" description="Disordered" evidence="6">
    <location>
        <begin position="1"/>
        <end position="20"/>
    </location>
</feature>
<feature type="transmembrane region" description="Helical" evidence="7">
    <location>
        <begin position="482"/>
        <end position="501"/>
    </location>
</feature>
<dbReference type="PANTHER" id="PTHR43341">
    <property type="entry name" value="AMINO ACID PERMEASE"/>
    <property type="match status" value="1"/>
</dbReference>
<comment type="subcellular location">
    <subcellularLocation>
        <location evidence="1">Membrane</location>
        <topology evidence="1">Multi-pass membrane protein</topology>
    </subcellularLocation>
</comment>
<feature type="transmembrane region" description="Helical" evidence="7">
    <location>
        <begin position="110"/>
        <end position="131"/>
    </location>
</feature>
<evidence type="ECO:0000259" key="8">
    <source>
        <dbReference type="Pfam" id="PF00324"/>
    </source>
</evidence>
<sequence>MGKSSSVASVSRFSADDSPPLTEDGTVLEISQTKRGLSSRHVQLMAIGGSIGTGLFVGIGSYLRDAGPMSLFLGYLCYGILFIWPTNLCVGEMCAYLPIRGSIFELAARYIDPAFGFAMGWVYFYGGLMLLCTEYAAVATVMQYWNTSINPAVWVAMAMVVCFLLNIIAVKYYGETEFIMASTKILLLIGLVLLTFITMLGGNPHHDTYGFRNWTHGLMFEYYSTGTTGRFLGWFSVVIYAAFSVAGPDLPALAAGEIENPRFSIPRVVQMTFYRIVGFYVIGVLAVSIICSPNDPRLLDALDSSSTAAGSAASPWVIGIENLGIHGLPGFINLLILLAGWSCGNAYLYSASRTLYSLARHNQAPRFLLKCTSSGVPIYCVFTVSLLSCTTFLVADTSAITVFYWFVDLTTTAFILTYTAMVCVFLAWYRALKAQAIDRKTFLPWASPCQPYAAILALIIGSTVTLFNGFTVFSPFDVQGFITSYFGLVFWAVMFAFWKVWHRTKWVDPAKADIFSGKAEVDAECRVWEDGGFLERRRMELAGMHWTRRLWEHTIYQDIGPSYYYYLSYCYCYDGV</sequence>
<feature type="transmembrane region" description="Helical" evidence="7">
    <location>
        <begin position="151"/>
        <end position="173"/>
    </location>
</feature>
<organism evidence="9 10">
    <name type="scientific">Aspergillus sclerotiicarbonarius (strain CBS 121057 / IBT 28362)</name>
    <dbReference type="NCBI Taxonomy" id="1448318"/>
    <lineage>
        <taxon>Eukaryota</taxon>
        <taxon>Fungi</taxon>
        <taxon>Dikarya</taxon>
        <taxon>Ascomycota</taxon>
        <taxon>Pezizomycotina</taxon>
        <taxon>Eurotiomycetes</taxon>
        <taxon>Eurotiomycetidae</taxon>
        <taxon>Eurotiales</taxon>
        <taxon>Aspergillaceae</taxon>
        <taxon>Aspergillus</taxon>
        <taxon>Aspergillus subgen. Circumdati</taxon>
    </lineage>
</organism>
<gene>
    <name evidence="9" type="ORF">BO78DRAFT_420764</name>
</gene>
<dbReference type="VEuPathDB" id="FungiDB:BO78DRAFT_420764"/>
<keyword evidence="4 7" id="KW-1133">Transmembrane helix</keyword>
<dbReference type="STRING" id="1448318.A0A319E306"/>
<dbReference type="OrthoDB" id="3900342at2759"/>
<evidence type="ECO:0000313" key="9">
    <source>
        <dbReference type="EMBL" id="PYI04381.1"/>
    </source>
</evidence>
<dbReference type="InterPro" id="IPR050524">
    <property type="entry name" value="APC_YAT"/>
</dbReference>
<evidence type="ECO:0000256" key="2">
    <source>
        <dbReference type="ARBA" id="ARBA00022448"/>
    </source>
</evidence>
<feature type="transmembrane region" description="Helical" evidence="7">
    <location>
        <begin position="185"/>
        <end position="202"/>
    </location>
</feature>
<reference evidence="9 10" key="1">
    <citation type="submission" date="2018-02" db="EMBL/GenBank/DDBJ databases">
        <title>The genomes of Aspergillus section Nigri reveals drivers in fungal speciation.</title>
        <authorList>
            <consortium name="DOE Joint Genome Institute"/>
            <person name="Vesth T.C."/>
            <person name="Nybo J."/>
            <person name="Theobald S."/>
            <person name="Brandl J."/>
            <person name="Frisvad J.C."/>
            <person name="Nielsen K.F."/>
            <person name="Lyhne E.K."/>
            <person name="Kogle M.E."/>
            <person name="Kuo A."/>
            <person name="Riley R."/>
            <person name="Clum A."/>
            <person name="Nolan M."/>
            <person name="Lipzen A."/>
            <person name="Salamov A."/>
            <person name="Henrissat B."/>
            <person name="Wiebenga A."/>
            <person name="De vries R.P."/>
            <person name="Grigoriev I.V."/>
            <person name="Mortensen U.H."/>
            <person name="Andersen M.R."/>
            <person name="Baker S.E."/>
        </authorList>
    </citation>
    <scope>NUCLEOTIDE SEQUENCE [LARGE SCALE GENOMIC DNA]</scope>
    <source>
        <strain evidence="9 10">CBS 121057</strain>
    </source>
</reference>
<feature type="transmembrane region" description="Helical" evidence="7">
    <location>
        <begin position="222"/>
        <end position="243"/>
    </location>
</feature>
<feature type="transmembrane region" description="Helical" evidence="7">
    <location>
        <begin position="272"/>
        <end position="290"/>
    </location>
</feature>
<evidence type="ECO:0000256" key="1">
    <source>
        <dbReference type="ARBA" id="ARBA00004141"/>
    </source>
</evidence>
<evidence type="ECO:0000256" key="3">
    <source>
        <dbReference type="ARBA" id="ARBA00022692"/>
    </source>
</evidence>
<dbReference type="InterPro" id="IPR004841">
    <property type="entry name" value="AA-permease/SLC12A_dom"/>
</dbReference>
<keyword evidence="3 7" id="KW-0812">Transmembrane</keyword>
<feature type="transmembrane region" description="Helical" evidence="7">
    <location>
        <begin position="413"/>
        <end position="432"/>
    </location>
</feature>
<dbReference type="AlphaFoldDB" id="A0A319E306"/>
<keyword evidence="5 7" id="KW-0472">Membrane</keyword>
<accession>A0A319E306</accession>
<name>A0A319E306_ASPSB</name>
<dbReference type="PANTHER" id="PTHR43341:SF39">
    <property type="entry name" value="AMINO ACID TRANSPORTER (EUROFUNG)-RELATED"/>
    <property type="match status" value="1"/>
</dbReference>
<dbReference type="EMBL" id="KZ826370">
    <property type="protein sequence ID" value="PYI04381.1"/>
    <property type="molecule type" value="Genomic_DNA"/>
</dbReference>
<feature type="domain" description="Amino acid permease/ SLC12A" evidence="8">
    <location>
        <begin position="41"/>
        <end position="505"/>
    </location>
</feature>
<dbReference type="PIRSF" id="PIRSF006060">
    <property type="entry name" value="AA_transporter"/>
    <property type="match status" value="1"/>
</dbReference>
<feature type="transmembrane region" description="Helical" evidence="7">
    <location>
        <begin position="452"/>
        <end position="476"/>
    </location>
</feature>
<protein>
    <recommendedName>
        <fullName evidence="8">Amino acid permease/ SLC12A domain-containing protein</fullName>
    </recommendedName>
</protein>
<feature type="transmembrane region" description="Helical" evidence="7">
    <location>
        <begin position="44"/>
        <end position="63"/>
    </location>
</feature>